<protein>
    <submittedName>
        <fullName evidence="1">Uncharacterized protein</fullName>
    </submittedName>
</protein>
<dbReference type="AlphaFoldDB" id="A0A2P2PKK8"/>
<name>A0A2P2PKK8_RHIMU</name>
<organism evidence="1">
    <name type="scientific">Rhizophora mucronata</name>
    <name type="common">Asiatic mangrove</name>
    <dbReference type="NCBI Taxonomy" id="61149"/>
    <lineage>
        <taxon>Eukaryota</taxon>
        <taxon>Viridiplantae</taxon>
        <taxon>Streptophyta</taxon>
        <taxon>Embryophyta</taxon>
        <taxon>Tracheophyta</taxon>
        <taxon>Spermatophyta</taxon>
        <taxon>Magnoliopsida</taxon>
        <taxon>eudicotyledons</taxon>
        <taxon>Gunneridae</taxon>
        <taxon>Pentapetalae</taxon>
        <taxon>rosids</taxon>
        <taxon>fabids</taxon>
        <taxon>Malpighiales</taxon>
        <taxon>Rhizophoraceae</taxon>
        <taxon>Rhizophora</taxon>
    </lineage>
</organism>
<evidence type="ECO:0000313" key="1">
    <source>
        <dbReference type="EMBL" id="MBX55257.1"/>
    </source>
</evidence>
<sequence length="17" mass="1875">MMSMREKGWVNCECGGG</sequence>
<reference evidence="1" key="1">
    <citation type="submission" date="2018-02" db="EMBL/GenBank/DDBJ databases">
        <title>Rhizophora mucronata_Transcriptome.</title>
        <authorList>
            <person name="Meera S.P."/>
            <person name="Sreeshan A."/>
            <person name="Augustine A."/>
        </authorList>
    </citation>
    <scope>NUCLEOTIDE SEQUENCE</scope>
    <source>
        <tissue evidence="1">Leaf</tissue>
    </source>
</reference>
<proteinExistence type="predicted"/>
<accession>A0A2P2PKK8</accession>
<dbReference type="EMBL" id="GGEC01074773">
    <property type="protein sequence ID" value="MBX55257.1"/>
    <property type="molecule type" value="Transcribed_RNA"/>
</dbReference>